<feature type="region of interest" description="Disordered" evidence="1">
    <location>
        <begin position="1"/>
        <end position="28"/>
    </location>
</feature>
<gene>
    <name evidence="2" type="ORF">QBC42DRAFT_258287</name>
</gene>
<reference evidence="2" key="1">
    <citation type="journal article" date="2023" name="Mol. Phylogenet. Evol.">
        <title>Genome-scale phylogeny and comparative genomics of the fungal order Sordariales.</title>
        <authorList>
            <person name="Hensen N."/>
            <person name="Bonometti L."/>
            <person name="Westerberg I."/>
            <person name="Brannstrom I.O."/>
            <person name="Guillou S."/>
            <person name="Cros-Aarteil S."/>
            <person name="Calhoun S."/>
            <person name="Haridas S."/>
            <person name="Kuo A."/>
            <person name="Mondo S."/>
            <person name="Pangilinan J."/>
            <person name="Riley R."/>
            <person name="LaButti K."/>
            <person name="Andreopoulos B."/>
            <person name="Lipzen A."/>
            <person name="Chen C."/>
            <person name="Yan M."/>
            <person name="Daum C."/>
            <person name="Ng V."/>
            <person name="Clum A."/>
            <person name="Steindorff A."/>
            <person name="Ohm R.A."/>
            <person name="Martin F."/>
            <person name="Silar P."/>
            <person name="Natvig D.O."/>
            <person name="Lalanne C."/>
            <person name="Gautier V."/>
            <person name="Ament-Velasquez S.L."/>
            <person name="Kruys A."/>
            <person name="Hutchinson M.I."/>
            <person name="Powell A.J."/>
            <person name="Barry K."/>
            <person name="Miller A.N."/>
            <person name="Grigoriev I.V."/>
            <person name="Debuchy R."/>
            <person name="Gladieux P."/>
            <person name="Hiltunen Thoren M."/>
            <person name="Johannesson H."/>
        </authorList>
    </citation>
    <scope>NUCLEOTIDE SEQUENCE</scope>
    <source>
        <strain evidence="2">PSN324</strain>
    </source>
</reference>
<accession>A0AAV9I1N7</accession>
<organism evidence="2 3">
    <name type="scientific">Cladorrhinum samala</name>
    <dbReference type="NCBI Taxonomy" id="585594"/>
    <lineage>
        <taxon>Eukaryota</taxon>
        <taxon>Fungi</taxon>
        <taxon>Dikarya</taxon>
        <taxon>Ascomycota</taxon>
        <taxon>Pezizomycotina</taxon>
        <taxon>Sordariomycetes</taxon>
        <taxon>Sordariomycetidae</taxon>
        <taxon>Sordariales</taxon>
        <taxon>Podosporaceae</taxon>
        <taxon>Cladorrhinum</taxon>
    </lineage>
</organism>
<dbReference type="Proteomes" id="UP001321749">
    <property type="component" value="Unassembled WGS sequence"/>
</dbReference>
<dbReference type="EMBL" id="MU864929">
    <property type="protein sequence ID" value="KAK4466901.1"/>
    <property type="molecule type" value="Genomic_DNA"/>
</dbReference>
<name>A0AAV9I1N7_9PEZI</name>
<reference evidence="2" key="2">
    <citation type="submission" date="2023-06" db="EMBL/GenBank/DDBJ databases">
        <authorList>
            <consortium name="Lawrence Berkeley National Laboratory"/>
            <person name="Mondo S.J."/>
            <person name="Hensen N."/>
            <person name="Bonometti L."/>
            <person name="Westerberg I."/>
            <person name="Brannstrom I.O."/>
            <person name="Guillou S."/>
            <person name="Cros-Aarteil S."/>
            <person name="Calhoun S."/>
            <person name="Haridas S."/>
            <person name="Kuo A."/>
            <person name="Pangilinan J."/>
            <person name="Riley R."/>
            <person name="Labutti K."/>
            <person name="Andreopoulos B."/>
            <person name="Lipzen A."/>
            <person name="Chen C."/>
            <person name="Yanf M."/>
            <person name="Daum C."/>
            <person name="Ng V."/>
            <person name="Clum A."/>
            <person name="Steindorff A."/>
            <person name="Ohm R."/>
            <person name="Martin F."/>
            <person name="Silar P."/>
            <person name="Natvig D."/>
            <person name="Lalanne C."/>
            <person name="Gautier V."/>
            <person name="Ament-Velasquez S.L."/>
            <person name="Kruys A."/>
            <person name="Hutchinson M.I."/>
            <person name="Powell A.J."/>
            <person name="Barry K."/>
            <person name="Miller A.N."/>
            <person name="Grigoriev I.V."/>
            <person name="Debuchy R."/>
            <person name="Gladieux P."/>
            <person name="Thoren M.H."/>
            <person name="Johannesson H."/>
        </authorList>
    </citation>
    <scope>NUCLEOTIDE SEQUENCE</scope>
    <source>
        <strain evidence="2">PSN324</strain>
    </source>
</reference>
<protein>
    <submittedName>
        <fullName evidence="2">Uncharacterized protein</fullName>
    </submittedName>
</protein>
<evidence type="ECO:0000256" key="1">
    <source>
        <dbReference type="SAM" id="MobiDB-lite"/>
    </source>
</evidence>
<feature type="compositionally biased region" description="Low complexity" evidence="1">
    <location>
        <begin position="164"/>
        <end position="178"/>
    </location>
</feature>
<feature type="compositionally biased region" description="Pro residues" evidence="1">
    <location>
        <begin position="153"/>
        <end position="163"/>
    </location>
</feature>
<feature type="compositionally biased region" description="Pro residues" evidence="1">
    <location>
        <begin position="7"/>
        <end position="19"/>
    </location>
</feature>
<evidence type="ECO:0000313" key="2">
    <source>
        <dbReference type="EMBL" id="KAK4466901.1"/>
    </source>
</evidence>
<evidence type="ECO:0000313" key="3">
    <source>
        <dbReference type="Proteomes" id="UP001321749"/>
    </source>
</evidence>
<feature type="region of interest" description="Disordered" evidence="1">
    <location>
        <begin position="101"/>
        <end position="233"/>
    </location>
</feature>
<feature type="compositionally biased region" description="Low complexity" evidence="1">
    <location>
        <begin position="188"/>
        <end position="199"/>
    </location>
</feature>
<comment type="caution">
    <text evidence="2">The sequence shown here is derived from an EMBL/GenBank/DDBJ whole genome shotgun (WGS) entry which is preliminary data.</text>
</comment>
<dbReference type="AlphaFoldDB" id="A0AAV9I1N7"/>
<sequence>MSTLHPFPFPSRIPSPPRQGPYHTNRSEEVPPLIGRLEEYMQNPCAELQQRCLQDSVRLVTHSSSNHWDGQSRSMTPIHVFDPAAYLWNSFNDNKTLYAEPLTPPRTPQPLFTNFNHHDDEFPLSGTLPPPPSPIELLTRAPRMKNAQLYTPTPSPEPTPAPPALTSSPMTRSSGSSTPIAQGGQPWSSSRSSSHGESISQKRRSKRRQELEKSGLRIKQERQQRQRDRERLRGPASTTIISPIIHTPVPHNPYLATLLQRLDCCKNRSCYNRPTLVHQDDDDDALRFQLEFQGRSTAATLEDQEESSVGALGAHECLPFSPAPSPGEWFKGEGKRRMWLNGYH</sequence>
<keyword evidence="3" id="KW-1185">Reference proteome</keyword>
<feature type="compositionally biased region" description="Basic and acidic residues" evidence="1">
    <location>
        <begin position="208"/>
        <end position="233"/>
    </location>
</feature>
<proteinExistence type="predicted"/>